<gene>
    <name evidence="5" type="ORF">JX265_002608</name>
</gene>
<evidence type="ECO:0000313" key="6">
    <source>
        <dbReference type="Proteomes" id="UP000829685"/>
    </source>
</evidence>
<dbReference type="AlphaFoldDB" id="A0A9Q0AQJ5"/>
<accession>A0A9Q0AQJ5</accession>
<dbReference type="Proteomes" id="UP000829685">
    <property type="component" value="Unassembled WGS sequence"/>
</dbReference>
<dbReference type="CDD" id="cd17546">
    <property type="entry name" value="REC_hyHK_CKI1_RcsC-like"/>
    <property type="match status" value="1"/>
</dbReference>
<dbReference type="EMBL" id="JAFIMR010000004">
    <property type="protein sequence ID" value="KAI1879654.1"/>
    <property type="molecule type" value="Genomic_DNA"/>
</dbReference>
<protein>
    <recommendedName>
        <fullName evidence="4">Response regulatory domain-containing protein</fullName>
    </recommendedName>
</protein>
<feature type="modified residue" description="4-aspartylphosphate" evidence="2">
    <location>
        <position position="153"/>
    </location>
</feature>
<dbReference type="Pfam" id="PF00072">
    <property type="entry name" value="Response_reg"/>
    <property type="match status" value="1"/>
</dbReference>
<dbReference type="Gene3D" id="3.40.50.2300">
    <property type="match status" value="1"/>
</dbReference>
<dbReference type="PANTHER" id="PTHR45339:SF5">
    <property type="entry name" value="HISTIDINE KINASE"/>
    <property type="match status" value="1"/>
</dbReference>
<dbReference type="PROSITE" id="PS50110">
    <property type="entry name" value="RESPONSE_REGULATORY"/>
    <property type="match status" value="1"/>
</dbReference>
<feature type="domain" description="Response regulatory" evidence="4">
    <location>
        <begin position="102"/>
        <end position="238"/>
    </location>
</feature>
<dbReference type="PANTHER" id="PTHR45339">
    <property type="entry name" value="HYBRID SIGNAL TRANSDUCTION HISTIDINE KINASE J"/>
    <property type="match status" value="1"/>
</dbReference>
<name>A0A9Q0AQJ5_9PEZI</name>
<comment type="caution">
    <text evidence="5">The sequence shown here is derived from an EMBL/GenBank/DDBJ whole genome shotgun (WGS) entry which is preliminary data.</text>
</comment>
<dbReference type="InterPro" id="IPR001789">
    <property type="entry name" value="Sig_transdc_resp-reg_receiver"/>
</dbReference>
<organism evidence="5 6">
    <name type="scientific">Neoarthrinium moseri</name>
    <dbReference type="NCBI Taxonomy" id="1658444"/>
    <lineage>
        <taxon>Eukaryota</taxon>
        <taxon>Fungi</taxon>
        <taxon>Dikarya</taxon>
        <taxon>Ascomycota</taxon>
        <taxon>Pezizomycotina</taxon>
        <taxon>Sordariomycetes</taxon>
        <taxon>Xylariomycetidae</taxon>
        <taxon>Amphisphaeriales</taxon>
        <taxon>Apiosporaceae</taxon>
        <taxon>Neoarthrinium</taxon>
    </lineage>
</organism>
<feature type="compositionally biased region" description="Low complexity" evidence="3">
    <location>
        <begin position="1"/>
        <end position="10"/>
    </location>
</feature>
<reference evidence="5" key="1">
    <citation type="submission" date="2021-03" db="EMBL/GenBank/DDBJ databases">
        <title>Revisited historic fungal species revealed as producer of novel bioactive compounds through whole genome sequencing and comparative genomics.</title>
        <authorList>
            <person name="Vignolle G.A."/>
            <person name="Hochenegger N."/>
            <person name="Mach R.L."/>
            <person name="Mach-Aigner A.R."/>
            <person name="Javad Rahimi M."/>
            <person name="Salim K.A."/>
            <person name="Chan C.M."/>
            <person name="Lim L.B.L."/>
            <person name="Cai F."/>
            <person name="Druzhinina I.S."/>
            <person name="U'Ren J.M."/>
            <person name="Derntl C."/>
        </authorList>
    </citation>
    <scope>NUCLEOTIDE SEQUENCE</scope>
    <source>
        <strain evidence="5">TUCIM 5799</strain>
    </source>
</reference>
<sequence>MADIQGPSTPLGGGPPSPLLDPLTALGLLPPPGFTSVAIPLPRGSLYLRPLDTPRTTPSSSSSSPAAAAAFITASPSSIRPTVGARRRLPAPSKPEPNGAYTLLIVDDNPIQRKIVSKICERWGQPYELAENGQQAVDMYKRNPERYRCILMDLVMPVLDGFEATKQIRAFEEESWNEATSSSSFLSPSSSSSSSLYYTPSFLASTRQTAATAPDGARAPPPEPVRRAVIIALVPGYAITGLRQRIADTGFDLSLSHPLHLGTLSNMLFSGPEANVVSLYGGVDARRLREAGYPLQPGLRKPSTIGQLEVGEVLGMAVV</sequence>
<evidence type="ECO:0000256" key="2">
    <source>
        <dbReference type="PROSITE-ProRule" id="PRU00169"/>
    </source>
</evidence>
<evidence type="ECO:0000256" key="3">
    <source>
        <dbReference type="SAM" id="MobiDB-lite"/>
    </source>
</evidence>
<evidence type="ECO:0000256" key="1">
    <source>
        <dbReference type="ARBA" id="ARBA00022553"/>
    </source>
</evidence>
<keyword evidence="6" id="KW-1185">Reference proteome</keyword>
<evidence type="ECO:0000313" key="5">
    <source>
        <dbReference type="EMBL" id="KAI1879654.1"/>
    </source>
</evidence>
<proteinExistence type="predicted"/>
<dbReference type="SUPFAM" id="SSF52172">
    <property type="entry name" value="CheY-like"/>
    <property type="match status" value="1"/>
</dbReference>
<keyword evidence="1 2" id="KW-0597">Phosphoprotein</keyword>
<evidence type="ECO:0000259" key="4">
    <source>
        <dbReference type="PROSITE" id="PS50110"/>
    </source>
</evidence>
<feature type="region of interest" description="Disordered" evidence="3">
    <location>
        <begin position="1"/>
        <end position="24"/>
    </location>
</feature>
<dbReference type="SMART" id="SM00448">
    <property type="entry name" value="REC"/>
    <property type="match status" value="1"/>
</dbReference>
<dbReference type="GO" id="GO:0000160">
    <property type="term" value="P:phosphorelay signal transduction system"/>
    <property type="evidence" value="ECO:0007669"/>
    <property type="project" value="InterPro"/>
</dbReference>
<dbReference type="InterPro" id="IPR011006">
    <property type="entry name" value="CheY-like_superfamily"/>
</dbReference>